<keyword evidence="1" id="KW-1133">Transmembrane helix</keyword>
<dbReference type="Proteomes" id="UP000471435">
    <property type="component" value="Unassembled WGS sequence"/>
</dbReference>
<evidence type="ECO:0000313" key="3">
    <source>
        <dbReference type="Proteomes" id="UP000471435"/>
    </source>
</evidence>
<keyword evidence="3" id="KW-1185">Reference proteome</keyword>
<dbReference type="RefSeq" id="WP_160731187.1">
    <property type="nucleotide sequence ID" value="NZ_WTYP01000002.1"/>
</dbReference>
<organism evidence="2 3">
    <name type="scientific">Pontixanthobacter luteolus</name>
    <dbReference type="NCBI Taxonomy" id="295089"/>
    <lineage>
        <taxon>Bacteria</taxon>
        <taxon>Pseudomonadati</taxon>
        <taxon>Pseudomonadota</taxon>
        <taxon>Alphaproteobacteria</taxon>
        <taxon>Sphingomonadales</taxon>
        <taxon>Erythrobacteraceae</taxon>
        <taxon>Pontixanthobacter</taxon>
    </lineage>
</organism>
<dbReference type="OrthoDB" id="7421804at2"/>
<keyword evidence="1" id="KW-0812">Transmembrane</keyword>
<evidence type="ECO:0000313" key="2">
    <source>
        <dbReference type="EMBL" id="MXP47951.1"/>
    </source>
</evidence>
<dbReference type="EMBL" id="WTYP01000002">
    <property type="protein sequence ID" value="MXP47951.1"/>
    <property type="molecule type" value="Genomic_DNA"/>
</dbReference>
<comment type="caution">
    <text evidence="2">The sequence shown here is derived from an EMBL/GenBank/DDBJ whole genome shotgun (WGS) entry which is preliminary data.</text>
</comment>
<sequence>MHAIENATGRISSMVADVSDEVWRLELAALAAQNVGEVPSPKNPLVNFAAQFLASLFAIATLGWLIVRHCGTSSGSAAAKLSGGTIVAAVHGEVSTRTRHIHGSLVNHRRDEPQAIIPLLLLGRPSCSTAEAFRRFDVSNELAGWPAIRPLSLGSFCKALPAIVANLLAGIRETANYSGRIDFRSRVAIAYRFAQGEVHACWWHTAASGEVVDHALFGHTGTADSSLLEKAMQASGAYTTHVVHGSHTGWSFAGVSDLALFPSGADARLAQLLPGYIQTAALPLSQPEVCPGDGHWALLTSYTHLQNLAYQENGAEADIALVRLVRELADAFDQDPSKIIWRPHPQIDVVASQEKAKLERAVSRAGFSRWPSELPYGRLCEFSVVVTSPSTVLTDALRMGQPAIVASMAPMQRDLIYNTYPLRIDDVAGLHMAISRVLDPEQRRTAFKEAWAAIEPGGDYDLKAIMDICKSLKKSSRPNSEK</sequence>
<dbReference type="AlphaFoldDB" id="A0A6I4V3M3"/>
<feature type="transmembrane region" description="Helical" evidence="1">
    <location>
        <begin position="48"/>
        <end position="67"/>
    </location>
</feature>
<keyword evidence="1" id="KW-0472">Membrane</keyword>
<accession>A0A6I4V3M3</accession>
<name>A0A6I4V3M3_9SPHN</name>
<evidence type="ECO:0000256" key="1">
    <source>
        <dbReference type="SAM" id="Phobius"/>
    </source>
</evidence>
<reference evidence="2 3" key="1">
    <citation type="submission" date="2019-12" db="EMBL/GenBank/DDBJ databases">
        <title>Genomic-based taxomic classification of the family Erythrobacteraceae.</title>
        <authorList>
            <person name="Xu L."/>
        </authorList>
    </citation>
    <scope>NUCLEOTIDE SEQUENCE [LARGE SCALE GENOMIC DNA]</scope>
    <source>
        <strain evidence="2 3">SW-109</strain>
    </source>
</reference>
<protein>
    <submittedName>
        <fullName evidence="2">Uncharacterized protein</fullName>
    </submittedName>
</protein>
<gene>
    <name evidence="2" type="ORF">GRI43_11200</name>
</gene>
<proteinExistence type="predicted"/>